<keyword evidence="4" id="KW-1185">Reference proteome</keyword>
<evidence type="ECO:0000259" key="2">
    <source>
        <dbReference type="SMART" id="SM01054"/>
    </source>
</evidence>
<feature type="domain" description="Calmodulin-binding" evidence="2">
    <location>
        <begin position="586"/>
        <end position="700"/>
    </location>
</feature>
<feature type="region of interest" description="Disordered" evidence="1">
    <location>
        <begin position="1"/>
        <end position="105"/>
    </location>
</feature>
<feature type="compositionally biased region" description="Polar residues" evidence="1">
    <location>
        <begin position="479"/>
        <end position="488"/>
    </location>
</feature>
<feature type="compositionally biased region" description="Low complexity" evidence="1">
    <location>
        <begin position="70"/>
        <end position="93"/>
    </location>
</feature>
<dbReference type="PANTHER" id="PTHR33923">
    <property type="entry name" value="CALMODULIN-BINDING PROTEIN-RELATED"/>
    <property type="match status" value="1"/>
</dbReference>
<feature type="compositionally biased region" description="Basic and acidic residues" evidence="1">
    <location>
        <begin position="500"/>
        <end position="509"/>
    </location>
</feature>
<dbReference type="PANTHER" id="PTHR33923:SF2">
    <property type="entry name" value="CALMODULIN-BINDING PROTEIN-RELATED"/>
    <property type="match status" value="1"/>
</dbReference>
<proteinExistence type="predicted"/>
<reference evidence="3 4" key="1">
    <citation type="journal article" date="2022" name="Cell">
        <title>Repeat-based holocentromeres influence genome architecture and karyotype evolution.</title>
        <authorList>
            <person name="Hofstatter P.G."/>
            <person name="Thangavel G."/>
            <person name="Lux T."/>
            <person name="Neumann P."/>
            <person name="Vondrak T."/>
            <person name="Novak P."/>
            <person name="Zhang M."/>
            <person name="Costa L."/>
            <person name="Castellani M."/>
            <person name="Scott A."/>
            <person name="Toegelov H."/>
            <person name="Fuchs J."/>
            <person name="Mata-Sucre Y."/>
            <person name="Dias Y."/>
            <person name="Vanzela A.L.L."/>
            <person name="Huettel B."/>
            <person name="Almeida C.C.S."/>
            <person name="Simkova H."/>
            <person name="Souza G."/>
            <person name="Pedrosa-Harand A."/>
            <person name="Macas J."/>
            <person name="Mayer K.F.X."/>
            <person name="Houben A."/>
            <person name="Marques A."/>
        </authorList>
    </citation>
    <scope>NUCLEOTIDE SEQUENCE [LARGE SCALE GENOMIC DNA]</scope>
    <source>
        <strain evidence="3">RhyTen1mFocal</strain>
    </source>
</reference>
<evidence type="ECO:0000313" key="4">
    <source>
        <dbReference type="Proteomes" id="UP001210211"/>
    </source>
</evidence>
<feature type="region of interest" description="Disordered" evidence="1">
    <location>
        <begin position="407"/>
        <end position="554"/>
    </location>
</feature>
<dbReference type="AlphaFoldDB" id="A0AAD5Z6R8"/>
<feature type="compositionally biased region" description="Basic and acidic residues" evidence="1">
    <location>
        <begin position="531"/>
        <end position="540"/>
    </location>
</feature>
<accession>A0AAD5Z6R8</accession>
<dbReference type="InterPro" id="IPR044681">
    <property type="entry name" value="PICBP-like"/>
</dbReference>
<evidence type="ECO:0000256" key="1">
    <source>
        <dbReference type="SAM" id="MobiDB-lite"/>
    </source>
</evidence>
<feature type="compositionally biased region" description="Basic and acidic residues" evidence="1">
    <location>
        <begin position="459"/>
        <end position="472"/>
    </location>
</feature>
<feature type="compositionally biased region" description="Acidic residues" evidence="1">
    <location>
        <begin position="426"/>
        <end position="436"/>
    </location>
</feature>
<dbReference type="SMART" id="SM01054">
    <property type="entry name" value="CaM_binding"/>
    <property type="match status" value="1"/>
</dbReference>
<gene>
    <name evidence="3" type="ORF">LUZ61_017106</name>
</gene>
<feature type="compositionally biased region" description="Basic residues" evidence="1">
    <location>
        <begin position="94"/>
        <end position="105"/>
    </location>
</feature>
<dbReference type="GO" id="GO:0005516">
    <property type="term" value="F:calmodulin binding"/>
    <property type="evidence" value="ECO:0007669"/>
    <property type="project" value="InterPro"/>
</dbReference>
<sequence>MVQRKEPTKLKPKPKQASKPHSFDLHESPISKGTSCSDNSKMKARKYLPNYMKPTSSSDARKDQLQVTHRNSPSITNSSRNSNRKSSSPPSVTSKRKSLTPLLKRNKSKVLFQKLNLNRATCSSTLKDSKFPKALDLNTGGTESEGTSVMRVCPYTYCSLNGHVHEPMPPLKSFLASKRKLIKTQQSMKLKGFSPFRKREPKRIEKEVPPLIQEVVNDFIVEIYASTKENIVDPVKSEERTINECQDSKKVEEEAVSAALDLKSDFSVEEMDAMVKLVEYVSCDQDVGAISEKRSDLGVEEVGEVNRVGFDENCTKFESFKEFDMDFMEDLDVFSDSGSFSSGHTDGGSDRSQDHLVEPKTESVVEEVHLSVASEFGIQNQMGIVSTQEGDEEAQEDQKLNFIVDLEESGKGTEFESVPERKDNEIPEVEPFECSDSETPSHLIENVSDKGYSAEAESVPEREDEKISKIEMADLSENEIATQLSENGSEAKGEDEDEEGKTHKVKEPDSILEVQEEGKVEEEEIEISGTDSDREKEVKTELQQPQDDVIDTLIGGDSGLQAVEDETHDPNQSKEEAIITEASKIDQLCAAFSELRIEGEDYSFDPTCQQKNRLIIARRRPMNGEDEYMRGFNPRAPNFLPVEPDPESEKVDLRHQTMDERKNAEEYLIDYALRKAVDQLAPARSKKVELLVAAFEKVVPVVPVQGGPVTCS</sequence>
<dbReference type="InterPro" id="IPR012417">
    <property type="entry name" value="CaM-bd_dom_pln"/>
</dbReference>
<name>A0AAD5Z6R8_9POAL</name>
<feature type="region of interest" description="Disordered" evidence="1">
    <location>
        <begin position="339"/>
        <end position="363"/>
    </location>
</feature>
<feature type="compositionally biased region" description="Basic and acidic residues" evidence="1">
    <location>
        <begin position="408"/>
        <end position="425"/>
    </location>
</feature>
<comment type="caution">
    <text evidence="3">The sequence shown here is derived from an EMBL/GenBank/DDBJ whole genome shotgun (WGS) entry which is preliminary data.</text>
</comment>
<organism evidence="3 4">
    <name type="scientific">Rhynchospora tenuis</name>
    <dbReference type="NCBI Taxonomy" id="198213"/>
    <lineage>
        <taxon>Eukaryota</taxon>
        <taxon>Viridiplantae</taxon>
        <taxon>Streptophyta</taxon>
        <taxon>Embryophyta</taxon>
        <taxon>Tracheophyta</taxon>
        <taxon>Spermatophyta</taxon>
        <taxon>Magnoliopsida</taxon>
        <taxon>Liliopsida</taxon>
        <taxon>Poales</taxon>
        <taxon>Cyperaceae</taxon>
        <taxon>Cyperoideae</taxon>
        <taxon>Rhynchosporeae</taxon>
        <taxon>Rhynchospora</taxon>
    </lineage>
</organism>
<protein>
    <recommendedName>
        <fullName evidence="2">Calmodulin-binding domain-containing protein</fullName>
    </recommendedName>
</protein>
<dbReference type="EMBL" id="JAMRDG010000002">
    <property type="protein sequence ID" value="KAJ3687942.1"/>
    <property type="molecule type" value="Genomic_DNA"/>
</dbReference>
<feature type="compositionally biased region" description="Basic and acidic residues" evidence="1">
    <location>
        <begin position="347"/>
        <end position="363"/>
    </location>
</feature>
<dbReference type="Pfam" id="PF07839">
    <property type="entry name" value="CaM_binding"/>
    <property type="match status" value="1"/>
</dbReference>
<dbReference type="Proteomes" id="UP001210211">
    <property type="component" value="Unassembled WGS sequence"/>
</dbReference>
<evidence type="ECO:0000313" key="3">
    <source>
        <dbReference type="EMBL" id="KAJ3687942.1"/>
    </source>
</evidence>